<dbReference type="GO" id="GO:0005096">
    <property type="term" value="F:GTPase activator activity"/>
    <property type="evidence" value="ECO:0007669"/>
    <property type="project" value="UniProtKB-KW"/>
</dbReference>
<dbReference type="PANTHER" id="PTHR24113:SF12">
    <property type="entry name" value="RAN GTPASE-ACTIVATING PROTEIN 1"/>
    <property type="match status" value="1"/>
</dbReference>
<protein>
    <submittedName>
        <fullName evidence="6">Ran GTPase-activating protein 1</fullName>
    </submittedName>
</protein>
<evidence type="ECO:0000256" key="2">
    <source>
        <dbReference type="ARBA" id="ARBA00022614"/>
    </source>
</evidence>
<feature type="region of interest" description="Disordered" evidence="4">
    <location>
        <begin position="44"/>
        <end position="81"/>
    </location>
</feature>
<keyword evidence="5" id="KW-1185">Reference proteome</keyword>
<dbReference type="InterPro" id="IPR027038">
    <property type="entry name" value="RanGap"/>
</dbReference>
<evidence type="ECO:0000256" key="1">
    <source>
        <dbReference type="ARBA" id="ARBA00022468"/>
    </source>
</evidence>
<dbReference type="GO" id="GO:0005829">
    <property type="term" value="C:cytosol"/>
    <property type="evidence" value="ECO:0007669"/>
    <property type="project" value="TreeGrafter"/>
</dbReference>
<dbReference type="SUPFAM" id="SSF52047">
    <property type="entry name" value="RNI-like"/>
    <property type="match status" value="1"/>
</dbReference>
<proteinExistence type="predicted"/>
<evidence type="ECO:0000256" key="4">
    <source>
        <dbReference type="SAM" id="MobiDB-lite"/>
    </source>
</evidence>
<dbReference type="Proteomes" id="UP000887578">
    <property type="component" value="Unplaced"/>
</dbReference>
<dbReference type="GO" id="GO:0031267">
    <property type="term" value="F:small GTPase binding"/>
    <property type="evidence" value="ECO:0007669"/>
    <property type="project" value="TreeGrafter"/>
</dbReference>
<name>A0A914Q3T7_9BILA</name>
<sequence length="453" mass="49517">MQKISQLSIQLPSLKKLALGSNNLGSKFDTIKRHFKNEIIDFGEESDDQGTLSASEEENIEESESDGGEEENGASGEDDWDNDEEFLASFVDKDILAALDMLTVEEGQTLSFSNEASKRWDTVEDGKRVAAKILETKRIHTLDLSGNTLGVQAAGPIAEALKKHPELKIAQWNNLFTTRLNTEIPVVLKSFTDAMIFAGTRLTTLDLSDNAIGPQAIHGLQDFLSSEACFGLKNLYLNNCGLGSAGITVAKCLITCHQKAVTSGKRFELEVFVAGRNRLENPGAKALAEAFSTLKSLVEVRMYQNGIKDAGIKELAKAFAQNPKLKIIDLNDNTFNEPAATVMSKVVGRLNNLVYVNFSDCLCRAQGCLNIVQELVDAKSPIQELLLAGNEIDADTMQKISQLSIQLPSLKKLALGCNNLGSKYDTIKRRFKNEIIDFGEESDDQGSLSESEG</sequence>
<dbReference type="GO" id="GO:0005634">
    <property type="term" value="C:nucleus"/>
    <property type="evidence" value="ECO:0007669"/>
    <property type="project" value="TreeGrafter"/>
</dbReference>
<dbReference type="InterPro" id="IPR001611">
    <property type="entry name" value="Leu-rich_rpt"/>
</dbReference>
<keyword evidence="3" id="KW-0677">Repeat</keyword>
<dbReference type="InterPro" id="IPR032675">
    <property type="entry name" value="LRR_dom_sf"/>
</dbReference>
<reference evidence="6" key="1">
    <citation type="submission" date="2022-11" db="UniProtKB">
        <authorList>
            <consortium name="WormBaseParasite"/>
        </authorList>
    </citation>
    <scope>IDENTIFICATION</scope>
</reference>
<evidence type="ECO:0000256" key="3">
    <source>
        <dbReference type="ARBA" id="ARBA00022737"/>
    </source>
</evidence>
<feature type="compositionally biased region" description="Acidic residues" evidence="4">
    <location>
        <begin position="55"/>
        <end position="81"/>
    </location>
</feature>
<dbReference type="Pfam" id="PF13516">
    <property type="entry name" value="LRR_6"/>
    <property type="match status" value="1"/>
</dbReference>
<accession>A0A914Q3T7</accession>
<keyword evidence="1" id="KW-0343">GTPase activation</keyword>
<dbReference type="PANTHER" id="PTHR24113">
    <property type="entry name" value="RAN GTPASE-ACTIVATING PROTEIN 1"/>
    <property type="match status" value="1"/>
</dbReference>
<dbReference type="GO" id="GO:0048471">
    <property type="term" value="C:perinuclear region of cytoplasm"/>
    <property type="evidence" value="ECO:0007669"/>
    <property type="project" value="TreeGrafter"/>
</dbReference>
<evidence type="ECO:0000313" key="6">
    <source>
        <dbReference type="WBParaSite" id="PDA_v2.g25972.t1"/>
    </source>
</evidence>
<dbReference type="Gene3D" id="3.80.10.10">
    <property type="entry name" value="Ribonuclease Inhibitor"/>
    <property type="match status" value="1"/>
</dbReference>
<keyword evidence="2" id="KW-0433">Leucine-rich repeat</keyword>
<dbReference type="CDD" id="cd00116">
    <property type="entry name" value="LRR_RI"/>
    <property type="match status" value="1"/>
</dbReference>
<dbReference type="WBParaSite" id="PDA_v2.g25972.t1">
    <property type="protein sequence ID" value="PDA_v2.g25972.t1"/>
    <property type="gene ID" value="PDA_v2.g25972"/>
</dbReference>
<dbReference type="GO" id="GO:0006913">
    <property type="term" value="P:nucleocytoplasmic transport"/>
    <property type="evidence" value="ECO:0007669"/>
    <property type="project" value="TreeGrafter"/>
</dbReference>
<dbReference type="SMART" id="SM00368">
    <property type="entry name" value="LRR_RI"/>
    <property type="match status" value="6"/>
</dbReference>
<dbReference type="AlphaFoldDB" id="A0A914Q3T7"/>
<evidence type="ECO:0000313" key="5">
    <source>
        <dbReference type="Proteomes" id="UP000887578"/>
    </source>
</evidence>
<organism evidence="5 6">
    <name type="scientific">Panagrolaimus davidi</name>
    <dbReference type="NCBI Taxonomy" id="227884"/>
    <lineage>
        <taxon>Eukaryota</taxon>
        <taxon>Metazoa</taxon>
        <taxon>Ecdysozoa</taxon>
        <taxon>Nematoda</taxon>
        <taxon>Chromadorea</taxon>
        <taxon>Rhabditida</taxon>
        <taxon>Tylenchina</taxon>
        <taxon>Panagrolaimomorpha</taxon>
        <taxon>Panagrolaimoidea</taxon>
        <taxon>Panagrolaimidae</taxon>
        <taxon>Panagrolaimus</taxon>
    </lineage>
</organism>